<keyword evidence="2" id="KW-1185">Reference proteome</keyword>
<sequence>MEMLQYLQVHSLFMVKNSYLRKRDVLASTVERQKFEECVKRKAV</sequence>
<evidence type="ECO:0000313" key="1">
    <source>
        <dbReference type="EMBL" id="SDJ35201.1"/>
    </source>
</evidence>
<reference evidence="1 2" key="1">
    <citation type="submission" date="2016-10" db="EMBL/GenBank/DDBJ databases">
        <authorList>
            <person name="Varghese N."/>
            <person name="Submissions S."/>
        </authorList>
    </citation>
    <scope>NUCLEOTIDE SEQUENCE [LARGE SCALE GENOMIC DNA]</scope>
    <source>
        <strain evidence="1 2">Gm-149</strain>
    </source>
</reference>
<organism evidence="1 2">
    <name type="scientific">Flavobacterium glycines</name>
    <dbReference type="NCBI Taxonomy" id="551990"/>
    <lineage>
        <taxon>Bacteria</taxon>
        <taxon>Pseudomonadati</taxon>
        <taxon>Bacteroidota</taxon>
        <taxon>Flavobacteriia</taxon>
        <taxon>Flavobacteriales</taxon>
        <taxon>Flavobacteriaceae</taxon>
        <taxon>Flavobacterium</taxon>
    </lineage>
</organism>
<dbReference type="EMBL" id="FNEO01000002">
    <property type="protein sequence ID" value="SDJ35201.1"/>
    <property type="molecule type" value="Genomic_DNA"/>
</dbReference>
<comment type="caution">
    <text evidence="1">The sequence shown here is derived from an EMBL/GenBank/DDBJ whole genome shotgun (WGS) entry which is preliminary data.</text>
</comment>
<accession>A0A1G8T166</accession>
<dbReference type="Proteomes" id="UP000182367">
    <property type="component" value="Unassembled WGS sequence"/>
</dbReference>
<name>A0A1G8T166_9FLAO</name>
<gene>
    <name evidence="1" type="ORF">SAMN05192550_1975</name>
</gene>
<proteinExistence type="predicted"/>
<evidence type="ECO:0000313" key="2">
    <source>
        <dbReference type="Proteomes" id="UP000182367"/>
    </source>
</evidence>
<protein>
    <submittedName>
        <fullName evidence="1">Uncharacterized protein</fullName>
    </submittedName>
</protein>